<dbReference type="InterPro" id="IPR006553">
    <property type="entry name" value="Leu-rich_rpt_Cys-con_subtyp"/>
</dbReference>
<evidence type="ECO:0008006" key="3">
    <source>
        <dbReference type="Google" id="ProtNLM"/>
    </source>
</evidence>
<dbReference type="SMART" id="SM00367">
    <property type="entry name" value="LRR_CC"/>
    <property type="match status" value="3"/>
</dbReference>
<dbReference type="Proteomes" id="UP000243975">
    <property type="component" value="Unassembled WGS sequence"/>
</dbReference>
<evidence type="ECO:0000313" key="1">
    <source>
        <dbReference type="EMBL" id="KVH87878.1"/>
    </source>
</evidence>
<dbReference type="GO" id="GO:0031146">
    <property type="term" value="P:SCF-dependent proteasomal ubiquitin-dependent protein catabolic process"/>
    <property type="evidence" value="ECO:0007669"/>
    <property type="project" value="TreeGrafter"/>
</dbReference>
<accession>A0A103XBX1</accession>
<protein>
    <recommendedName>
        <fullName evidence="3">Leucine-rich repeat, cysteine-containing subtype</fullName>
    </recommendedName>
</protein>
<dbReference type="InterPro" id="IPR032675">
    <property type="entry name" value="LRR_dom_sf"/>
</dbReference>
<keyword evidence="2" id="KW-1185">Reference proteome</keyword>
<sequence>MPNPLLPTCRLRRRSSQSTTVLTGSLLPTNRKFLPSCSKRSCLLRSISISDDGLILISFRCPILTRLKLCGCREVTDVGMALMAKNCKGLKKFSDGSCMFGAKGMNALLDNCSSLEELSVKRLRGINDGGSTEAIGPGAAASSLKTICLKVLYNEQVFAPLISGSKRLKTLKLLRCLGDRDRSLEMIAVPDNYLVEVHLERLHVSDIGLIAVAEHCKYLRKLHIDGWRTNRIGNEGLIAIAKQRIEAFAWGCPNLVKIKVKKCRNMTFELGDWLRAKRGSLVVNLDACAVEPEVEVVASASDNGKQEDVVEFPASHMVVT</sequence>
<dbReference type="EMBL" id="LEKV01005744">
    <property type="protein sequence ID" value="KVH87878.1"/>
    <property type="molecule type" value="Genomic_DNA"/>
</dbReference>
<dbReference type="PANTHER" id="PTHR13318:SF92">
    <property type="entry name" value="F-BOX_LRR-REPEAT PROTEIN 8-RELATED"/>
    <property type="match status" value="1"/>
</dbReference>
<dbReference type="PANTHER" id="PTHR13318">
    <property type="entry name" value="PARTNER OF PAIRED, ISOFORM B-RELATED"/>
    <property type="match status" value="1"/>
</dbReference>
<dbReference type="GO" id="GO:0019005">
    <property type="term" value="C:SCF ubiquitin ligase complex"/>
    <property type="evidence" value="ECO:0007669"/>
    <property type="project" value="TreeGrafter"/>
</dbReference>
<proteinExistence type="predicted"/>
<reference evidence="1 2" key="1">
    <citation type="journal article" date="2016" name="Sci. Rep.">
        <title>The genome sequence of the outbreeding globe artichoke constructed de novo incorporating a phase-aware low-pass sequencing strategy of F1 progeny.</title>
        <authorList>
            <person name="Scaglione D."/>
            <person name="Reyes-Chin-Wo S."/>
            <person name="Acquadro A."/>
            <person name="Froenicke L."/>
            <person name="Portis E."/>
            <person name="Beitel C."/>
            <person name="Tirone M."/>
            <person name="Mauro R."/>
            <person name="Lo Monaco A."/>
            <person name="Mauromicale G."/>
            <person name="Faccioli P."/>
            <person name="Cattivelli L."/>
            <person name="Rieseberg L."/>
            <person name="Michelmore R."/>
            <person name="Lanteri S."/>
        </authorList>
    </citation>
    <scope>NUCLEOTIDE SEQUENCE [LARGE SCALE GENOMIC DNA]</scope>
    <source>
        <strain evidence="1">2C</strain>
    </source>
</reference>
<comment type="caution">
    <text evidence="1">The sequence shown here is derived from an EMBL/GenBank/DDBJ whole genome shotgun (WGS) entry which is preliminary data.</text>
</comment>
<name>A0A103XBX1_CYNCS</name>
<dbReference type="AlphaFoldDB" id="A0A103XBX1"/>
<dbReference type="SUPFAM" id="SSF52047">
    <property type="entry name" value="RNI-like"/>
    <property type="match status" value="1"/>
</dbReference>
<gene>
    <name evidence="1" type="ORF">Ccrd_024805</name>
</gene>
<dbReference type="Gene3D" id="3.80.10.10">
    <property type="entry name" value="Ribonuclease Inhibitor"/>
    <property type="match status" value="1"/>
</dbReference>
<evidence type="ECO:0000313" key="2">
    <source>
        <dbReference type="Proteomes" id="UP000243975"/>
    </source>
</evidence>
<organism evidence="1 2">
    <name type="scientific">Cynara cardunculus var. scolymus</name>
    <name type="common">Globe artichoke</name>
    <name type="synonym">Cynara scolymus</name>
    <dbReference type="NCBI Taxonomy" id="59895"/>
    <lineage>
        <taxon>Eukaryota</taxon>
        <taxon>Viridiplantae</taxon>
        <taxon>Streptophyta</taxon>
        <taxon>Embryophyta</taxon>
        <taxon>Tracheophyta</taxon>
        <taxon>Spermatophyta</taxon>
        <taxon>Magnoliopsida</taxon>
        <taxon>eudicotyledons</taxon>
        <taxon>Gunneridae</taxon>
        <taxon>Pentapetalae</taxon>
        <taxon>asterids</taxon>
        <taxon>campanulids</taxon>
        <taxon>Asterales</taxon>
        <taxon>Asteraceae</taxon>
        <taxon>Carduoideae</taxon>
        <taxon>Cardueae</taxon>
        <taxon>Carduinae</taxon>
        <taxon>Cynara</taxon>
    </lineage>
</organism>
<dbReference type="Gramene" id="KVH87878">
    <property type="protein sequence ID" value="KVH87878"/>
    <property type="gene ID" value="Ccrd_024805"/>
</dbReference>